<proteinExistence type="predicted"/>
<reference evidence="4" key="1">
    <citation type="submission" date="2023-07" db="EMBL/GenBank/DDBJ databases">
        <title>Conexibacter stalactiti sp. nov., isolated from stalactites in a lava cave and emended description of the genus Conexibacter.</title>
        <authorList>
            <person name="Lee S.D."/>
        </authorList>
    </citation>
    <scope>NUCLEOTIDE SEQUENCE [LARGE SCALE GENOMIC DNA]</scope>
    <source>
        <strain evidence="4">KCTC 39840</strain>
    </source>
</reference>
<dbReference type="Pfam" id="PF04213">
    <property type="entry name" value="HtaA"/>
    <property type="match status" value="1"/>
</dbReference>
<evidence type="ECO:0000313" key="3">
    <source>
        <dbReference type="EMBL" id="MDW5598395.1"/>
    </source>
</evidence>
<feature type="non-terminal residue" evidence="3">
    <location>
        <position position="1"/>
    </location>
</feature>
<dbReference type="InterPro" id="IPR007331">
    <property type="entry name" value="Htaa"/>
</dbReference>
<evidence type="ECO:0000256" key="1">
    <source>
        <dbReference type="SAM" id="MobiDB-lite"/>
    </source>
</evidence>
<gene>
    <name evidence="3" type="ORF">R7226_28810</name>
</gene>
<comment type="caution">
    <text evidence="3">The sequence shown here is derived from an EMBL/GenBank/DDBJ whole genome shotgun (WGS) entry which is preliminary data.</text>
</comment>
<name>A0ABU4HYV4_9ACTN</name>
<dbReference type="RefSeq" id="WP_318600923.1">
    <property type="nucleotide sequence ID" value="NZ_JAWSTH010000139.1"/>
</dbReference>
<keyword evidence="4" id="KW-1185">Reference proteome</keyword>
<dbReference type="EMBL" id="JAWSTH010000139">
    <property type="protein sequence ID" value="MDW5598395.1"/>
    <property type="molecule type" value="Genomic_DNA"/>
</dbReference>
<sequence>PATPGAPAAPPAQPAPPAPSQPEQPAPEEPIVAIGTTDWGFRASFRSYVFNGNGRPPISVAAGATCDTDPPSTKGGCPADVPFAFSAVAGDYDPATGAGVVEHRGTVTFDYPGHFFRLALRDPTFTITSTTVTVNARVTLDSTLAGTPSADGRVDLGSFPLDGAPVVAGRRLTLRTAAGELSTAAAGLLGSFLQAGAELDPITLSADVVD</sequence>
<dbReference type="Proteomes" id="UP001284601">
    <property type="component" value="Unassembled WGS sequence"/>
</dbReference>
<feature type="domain" description="Htaa" evidence="2">
    <location>
        <begin position="35"/>
        <end position="205"/>
    </location>
</feature>
<evidence type="ECO:0000259" key="2">
    <source>
        <dbReference type="Pfam" id="PF04213"/>
    </source>
</evidence>
<evidence type="ECO:0000313" key="4">
    <source>
        <dbReference type="Proteomes" id="UP001284601"/>
    </source>
</evidence>
<organism evidence="3 4">
    <name type="scientific">Conexibacter stalactiti</name>
    <dbReference type="NCBI Taxonomy" id="1940611"/>
    <lineage>
        <taxon>Bacteria</taxon>
        <taxon>Bacillati</taxon>
        <taxon>Actinomycetota</taxon>
        <taxon>Thermoleophilia</taxon>
        <taxon>Solirubrobacterales</taxon>
        <taxon>Conexibacteraceae</taxon>
        <taxon>Conexibacter</taxon>
    </lineage>
</organism>
<protein>
    <submittedName>
        <fullName evidence="3">HtaA domain-containing protein</fullName>
    </submittedName>
</protein>
<feature type="region of interest" description="Disordered" evidence="1">
    <location>
        <begin position="1"/>
        <end position="28"/>
    </location>
</feature>
<accession>A0ABU4HYV4</accession>